<organism evidence="1">
    <name type="scientific">Octopus bimaculoides</name>
    <name type="common">California two-spotted octopus</name>
    <dbReference type="NCBI Taxonomy" id="37653"/>
    <lineage>
        <taxon>Eukaryota</taxon>
        <taxon>Metazoa</taxon>
        <taxon>Spiralia</taxon>
        <taxon>Lophotrochozoa</taxon>
        <taxon>Mollusca</taxon>
        <taxon>Cephalopoda</taxon>
        <taxon>Coleoidea</taxon>
        <taxon>Octopodiformes</taxon>
        <taxon>Octopoda</taxon>
        <taxon>Incirrata</taxon>
        <taxon>Octopodidae</taxon>
        <taxon>Octopus</taxon>
    </lineage>
</organism>
<sequence>MYLQLKVLFFSSHTHSLSMLDTECFNFKPGNFFNKIFPQHFQAFMQMFLYSPMCL</sequence>
<dbReference type="AlphaFoldDB" id="A0A0L8GY37"/>
<name>A0A0L8GY37_OCTBM</name>
<accession>A0A0L8GY37</accession>
<reference evidence="1" key="1">
    <citation type="submission" date="2015-07" db="EMBL/GenBank/DDBJ databases">
        <title>MeaNS - Measles Nucleotide Surveillance Program.</title>
        <authorList>
            <person name="Tran T."/>
            <person name="Druce J."/>
        </authorList>
    </citation>
    <scope>NUCLEOTIDE SEQUENCE</scope>
    <source>
        <strain evidence="1">UCB-OBI-ISO-001</strain>
        <tissue evidence="1">Gonad</tissue>
    </source>
</reference>
<evidence type="ECO:0000313" key="1">
    <source>
        <dbReference type="EMBL" id="KOF81971.1"/>
    </source>
</evidence>
<dbReference type="EMBL" id="KQ419919">
    <property type="protein sequence ID" value="KOF81971.1"/>
    <property type="molecule type" value="Genomic_DNA"/>
</dbReference>
<gene>
    <name evidence="1" type="ORF">OCBIM_22025876mg</name>
</gene>
<proteinExistence type="predicted"/>
<protein>
    <submittedName>
        <fullName evidence="1">Uncharacterized protein</fullName>
    </submittedName>
</protein>